<feature type="region of interest" description="Disordered" evidence="1">
    <location>
        <begin position="229"/>
        <end position="250"/>
    </location>
</feature>
<feature type="compositionally biased region" description="Low complexity" evidence="1">
    <location>
        <begin position="234"/>
        <end position="243"/>
    </location>
</feature>
<proteinExistence type="predicted"/>
<accession>A0A9R1XR06</accession>
<dbReference type="PANTHER" id="PTHR48449">
    <property type="entry name" value="DUF1985 DOMAIN-CONTAINING PROTEIN"/>
    <property type="match status" value="1"/>
</dbReference>
<keyword evidence="3" id="KW-1185">Reference proteome</keyword>
<feature type="compositionally biased region" description="Basic residues" evidence="1">
    <location>
        <begin position="393"/>
        <end position="408"/>
    </location>
</feature>
<evidence type="ECO:0000313" key="2">
    <source>
        <dbReference type="EMBL" id="KAJ0222219.1"/>
    </source>
</evidence>
<evidence type="ECO:0000313" key="3">
    <source>
        <dbReference type="Proteomes" id="UP000235145"/>
    </source>
</evidence>
<organism evidence="2 3">
    <name type="scientific">Lactuca sativa</name>
    <name type="common">Garden lettuce</name>
    <dbReference type="NCBI Taxonomy" id="4236"/>
    <lineage>
        <taxon>Eukaryota</taxon>
        <taxon>Viridiplantae</taxon>
        <taxon>Streptophyta</taxon>
        <taxon>Embryophyta</taxon>
        <taxon>Tracheophyta</taxon>
        <taxon>Spermatophyta</taxon>
        <taxon>Magnoliopsida</taxon>
        <taxon>eudicotyledons</taxon>
        <taxon>Gunneridae</taxon>
        <taxon>Pentapetalae</taxon>
        <taxon>asterids</taxon>
        <taxon>campanulids</taxon>
        <taxon>Asterales</taxon>
        <taxon>Asteraceae</taxon>
        <taxon>Cichorioideae</taxon>
        <taxon>Cichorieae</taxon>
        <taxon>Lactucinae</taxon>
        <taxon>Lactuca</taxon>
    </lineage>
</organism>
<protein>
    <submittedName>
        <fullName evidence="2">Uncharacterized protein</fullName>
    </submittedName>
</protein>
<dbReference type="AlphaFoldDB" id="A0A9R1XR06"/>
<comment type="caution">
    <text evidence="2">The sequence shown here is derived from an EMBL/GenBank/DDBJ whole genome shotgun (WGS) entry which is preliminary data.</text>
</comment>
<name>A0A9R1XR06_LACSA</name>
<sequence>MLINLNVKVVVNLKGSGCNIWEVLEVLHGARRESFRQNVFGYLLDVPRLQRDVLIFHKMFLHQLRLDVVVSLDGIKRLYLRLGDTKMVYGPEEFCFIIGFAWNSYLWEVTCDDLEDTCNKIDRYFSLSERRQTFKYSVSGFTAPFMLFVLVDSRYEKTETPRIKRLSGTKNLKWVDVNKILDMTKEGRRPRHSMSPSDDEMTSSYYMSCQEYVYGERNSVSSLVQDHFRRQDESSSSMSSSGRSHCRVGRNGKPNLEEVLKWLHALKQQVFMNREPTKIFIEEVDNESIWNNFIFEEPAEFQTNFGENVLDDEAVNKNNANEMVLGDIEDEKDLDERIHTAGGVLEEDVIITGTVNHFDDHVFDGNEVTLDRPRLRNPSKYRCTPYTEFHTTPKQKQRQKKTIKTTEK</sequence>
<dbReference type="PANTHER" id="PTHR48449:SF1">
    <property type="entry name" value="DUF1985 DOMAIN-CONTAINING PROTEIN"/>
    <property type="match status" value="1"/>
</dbReference>
<dbReference type="EMBL" id="NBSK02000002">
    <property type="protein sequence ID" value="KAJ0222219.1"/>
    <property type="molecule type" value="Genomic_DNA"/>
</dbReference>
<evidence type="ECO:0000256" key="1">
    <source>
        <dbReference type="SAM" id="MobiDB-lite"/>
    </source>
</evidence>
<dbReference type="Proteomes" id="UP000235145">
    <property type="component" value="Unassembled WGS sequence"/>
</dbReference>
<gene>
    <name evidence="2" type="ORF">LSAT_V11C200092620</name>
</gene>
<feature type="region of interest" description="Disordered" evidence="1">
    <location>
        <begin position="389"/>
        <end position="408"/>
    </location>
</feature>
<reference evidence="2 3" key="1">
    <citation type="journal article" date="2017" name="Nat. Commun.">
        <title>Genome assembly with in vitro proximity ligation data and whole-genome triplication in lettuce.</title>
        <authorList>
            <person name="Reyes-Chin-Wo S."/>
            <person name="Wang Z."/>
            <person name="Yang X."/>
            <person name="Kozik A."/>
            <person name="Arikit S."/>
            <person name="Song C."/>
            <person name="Xia L."/>
            <person name="Froenicke L."/>
            <person name="Lavelle D.O."/>
            <person name="Truco M.J."/>
            <person name="Xia R."/>
            <person name="Zhu S."/>
            <person name="Xu C."/>
            <person name="Xu H."/>
            <person name="Xu X."/>
            <person name="Cox K."/>
            <person name="Korf I."/>
            <person name="Meyers B.C."/>
            <person name="Michelmore R.W."/>
        </authorList>
    </citation>
    <scope>NUCLEOTIDE SEQUENCE [LARGE SCALE GENOMIC DNA]</scope>
    <source>
        <strain evidence="3">cv. Salinas</strain>
        <tissue evidence="2">Seedlings</tissue>
    </source>
</reference>